<evidence type="ECO:0000313" key="4">
    <source>
        <dbReference type="Proteomes" id="UP001597229"/>
    </source>
</evidence>
<feature type="transmembrane region" description="Helical" evidence="2">
    <location>
        <begin position="72"/>
        <end position="94"/>
    </location>
</feature>
<feature type="transmembrane region" description="Helical" evidence="2">
    <location>
        <begin position="12"/>
        <end position="33"/>
    </location>
</feature>
<sequence>MTTATRTAPSVVSRAAVASVITAVAGTVVGGLAAGSSGAAGAAVGGVIAVAVFAFGAFAVDAVARLMPAASLLFALVTYTFQVAAMALVFVALNTSGLLDDGTLDSTWVGIAIIAGAFVWMAVQIRMATTARIPAFEPRPEQAPAAASEEPSEQPVGDASEAGA</sequence>
<feature type="transmembrane region" description="Helical" evidence="2">
    <location>
        <begin position="39"/>
        <end position="60"/>
    </location>
</feature>
<dbReference type="RefSeq" id="WP_379228934.1">
    <property type="nucleotide sequence ID" value="NZ_JBHTLX010000021.1"/>
</dbReference>
<keyword evidence="2" id="KW-1133">Transmembrane helix</keyword>
<dbReference type="EMBL" id="JBHTLX010000021">
    <property type="protein sequence ID" value="MFD1249449.1"/>
    <property type="molecule type" value="Genomic_DNA"/>
</dbReference>
<name>A0ABW3W4Y4_9ACTN</name>
<protein>
    <recommendedName>
        <fullName evidence="5">ATP synthase protein I</fullName>
    </recommendedName>
</protein>
<dbReference type="Proteomes" id="UP001597229">
    <property type="component" value="Unassembled WGS sequence"/>
</dbReference>
<feature type="transmembrane region" description="Helical" evidence="2">
    <location>
        <begin position="106"/>
        <end position="123"/>
    </location>
</feature>
<feature type="compositionally biased region" description="Low complexity" evidence="1">
    <location>
        <begin position="142"/>
        <end position="155"/>
    </location>
</feature>
<keyword evidence="2" id="KW-0472">Membrane</keyword>
<keyword evidence="4" id="KW-1185">Reference proteome</keyword>
<evidence type="ECO:0008006" key="5">
    <source>
        <dbReference type="Google" id="ProtNLM"/>
    </source>
</evidence>
<reference evidence="4" key="1">
    <citation type="journal article" date="2019" name="Int. J. Syst. Evol. Microbiol.">
        <title>The Global Catalogue of Microorganisms (GCM) 10K type strain sequencing project: providing services to taxonomists for standard genome sequencing and annotation.</title>
        <authorList>
            <consortium name="The Broad Institute Genomics Platform"/>
            <consortium name="The Broad Institute Genome Sequencing Center for Infectious Disease"/>
            <person name="Wu L."/>
            <person name="Ma J."/>
        </authorList>
    </citation>
    <scope>NUCLEOTIDE SEQUENCE [LARGE SCALE GENOMIC DNA]</scope>
    <source>
        <strain evidence="4">CCUG 52478</strain>
    </source>
</reference>
<feature type="region of interest" description="Disordered" evidence="1">
    <location>
        <begin position="137"/>
        <end position="164"/>
    </location>
</feature>
<keyword evidence="2" id="KW-0812">Transmembrane</keyword>
<gene>
    <name evidence="3" type="ORF">ACFQ3F_16735</name>
</gene>
<proteinExistence type="predicted"/>
<evidence type="ECO:0000256" key="2">
    <source>
        <dbReference type="SAM" id="Phobius"/>
    </source>
</evidence>
<evidence type="ECO:0000313" key="3">
    <source>
        <dbReference type="EMBL" id="MFD1249449.1"/>
    </source>
</evidence>
<evidence type="ECO:0000256" key="1">
    <source>
        <dbReference type="SAM" id="MobiDB-lite"/>
    </source>
</evidence>
<comment type="caution">
    <text evidence="3">The sequence shown here is derived from an EMBL/GenBank/DDBJ whole genome shotgun (WGS) entry which is preliminary data.</text>
</comment>
<accession>A0ABW3W4Y4</accession>
<organism evidence="3 4">
    <name type="scientific">Nocardioides ginsengisoli</name>
    <dbReference type="NCBI Taxonomy" id="363868"/>
    <lineage>
        <taxon>Bacteria</taxon>
        <taxon>Bacillati</taxon>
        <taxon>Actinomycetota</taxon>
        <taxon>Actinomycetes</taxon>
        <taxon>Propionibacteriales</taxon>
        <taxon>Nocardioidaceae</taxon>
        <taxon>Nocardioides</taxon>
    </lineage>
</organism>